<dbReference type="GO" id="GO:0016887">
    <property type="term" value="F:ATP hydrolysis activity"/>
    <property type="evidence" value="ECO:0007669"/>
    <property type="project" value="InterPro"/>
</dbReference>
<dbReference type="InterPro" id="IPR003439">
    <property type="entry name" value="ABC_transporter-like_ATP-bd"/>
</dbReference>
<dbReference type="PANTHER" id="PTHR43776:SF4">
    <property type="entry name" value="PUTRESCINE EXPORT SYSTEM ATP-BINDING PROTEIN SAPF"/>
    <property type="match status" value="1"/>
</dbReference>
<dbReference type="InterPro" id="IPR050319">
    <property type="entry name" value="ABC_transp_ATP-bind"/>
</dbReference>
<organism evidence="10 12">
    <name type="scientific">Alteromonas australica</name>
    <dbReference type="NCBI Taxonomy" id="589873"/>
    <lineage>
        <taxon>Bacteria</taxon>
        <taxon>Pseudomonadati</taxon>
        <taxon>Pseudomonadota</taxon>
        <taxon>Gammaproteobacteria</taxon>
        <taxon>Alteromonadales</taxon>
        <taxon>Alteromonadaceae</taxon>
        <taxon>Alteromonas/Salinimonas group</taxon>
        <taxon>Alteromonas</taxon>
    </lineage>
</organism>
<evidence type="ECO:0000313" key="11">
    <source>
        <dbReference type="EMBL" id="HBU50899.1"/>
    </source>
</evidence>
<dbReference type="SUPFAM" id="SSF52540">
    <property type="entry name" value="P-loop containing nucleoside triphosphate hydrolases"/>
    <property type="match status" value="1"/>
</dbReference>
<dbReference type="InterPro" id="IPR027417">
    <property type="entry name" value="P-loop_NTPase"/>
</dbReference>
<dbReference type="InterPro" id="IPR003593">
    <property type="entry name" value="AAA+_ATPase"/>
</dbReference>
<proteinExistence type="inferred from homology"/>
<dbReference type="AlphaFoldDB" id="A0A075P002"/>
<evidence type="ECO:0000256" key="6">
    <source>
        <dbReference type="ARBA" id="ARBA00022741"/>
    </source>
</evidence>
<accession>A0A075P002</accession>
<sequence length="269" mass="30595">MTDIMDVRGLTFYHNDKKRWLKKPEIFQLGPVSLTVKRGETIAIIGENRAGKSLLAKLLVGAIPADAGEIVLNSHKYLAKYNKQETQKKRTHDIRMILQHSSESMNPAIPVGKILDEPLRLNTSLTETQRKALIEETLTKVGLLREHYYFYRHMLSDGQQQRVSLARAIMLKPKVLVADEPFAALDPSIRSQTVNLILQLQQELGLAFIFISHNLGIVRHIADRVIVMENGNIVEEGKTETLFRWPKHPTTKKMVLAYQSLVPQQTISE</sequence>
<evidence type="ECO:0000313" key="10">
    <source>
        <dbReference type="EMBL" id="AIF98190.1"/>
    </source>
</evidence>
<evidence type="ECO:0000256" key="1">
    <source>
        <dbReference type="ARBA" id="ARBA00004417"/>
    </source>
</evidence>
<evidence type="ECO:0000259" key="9">
    <source>
        <dbReference type="PROSITE" id="PS50893"/>
    </source>
</evidence>
<keyword evidence="4" id="KW-1003">Cell membrane</keyword>
<comment type="similarity">
    <text evidence="2">Belongs to the ABC transporter superfamily.</text>
</comment>
<dbReference type="GO" id="GO:0005524">
    <property type="term" value="F:ATP binding"/>
    <property type="evidence" value="ECO:0007669"/>
    <property type="project" value="UniProtKB-KW"/>
</dbReference>
<keyword evidence="8" id="KW-0472">Membrane</keyword>
<dbReference type="GeneID" id="78254374"/>
<evidence type="ECO:0000256" key="8">
    <source>
        <dbReference type="ARBA" id="ARBA00023136"/>
    </source>
</evidence>
<feature type="domain" description="ABC transporter" evidence="9">
    <location>
        <begin position="5"/>
        <end position="255"/>
    </location>
</feature>
<evidence type="ECO:0000256" key="7">
    <source>
        <dbReference type="ARBA" id="ARBA00022840"/>
    </source>
</evidence>
<reference evidence="10 12" key="1">
    <citation type="submission" date="2014-06" db="EMBL/GenBank/DDBJ databases">
        <title>Genomes of Alteromonas australica, a world apart.</title>
        <authorList>
            <person name="Gonzaga A."/>
            <person name="Lopez-Perez M."/>
            <person name="Rodriguez-Valera F."/>
        </authorList>
    </citation>
    <scope>NUCLEOTIDE SEQUENCE [LARGE SCALE GENOMIC DNA]</scope>
    <source>
        <strain evidence="10 12">H 17</strain>
    </source>
</reference>
<dbReference type="SMART" id="SM00382">
    <property type="entry name" value="AAA"/>
    <property type="match status" value="1"/>
</dbReference>
<reference evidence="11 13" key="2">
    <citation type="journal article" date="2018" name="Nat. Biotechnol.">
        <title>A standardized bacterial taxonomy based on genome phylogeny substantially revises the tree of life.</title>
        <authorList>
            <person name="Parks D.H."/>
            <person name="Chuvochina M."/>
            <person name="Waite D.W."/>
            <person name="Rinke C."/>
            <person name="Skarshewski A."/>
            <person name="Chaumeil P.A."/>
            <person name="Hugenholtz P."/>
        </authorList>
    </citation>
    <scope>NUCLEOTIDE SEQUENCE [LARGE SCALE GENOMIC DNA]</scope>
    <source>
        <strain evidence="11">UBA11621</strain>
    </source>
</reference>
<gene>
    <name evidence="11" type="ORF">DEB45_06550</name>
    <name evidence="10" type="ORF">EP13_05440</name>
</gene>
<dbReference type="EMBL" id="DONK01000097">
    <property type="protein sequence ID" value="HBU50899.1"/>
    <property type="molecule type" value="Genomic_DNA"/>
</dbReference>
<keyword evidence="6" id="KW-0547">Nucleotide-binding</keyword>
<dbReference type="Gene3D" id="3.40.50.300">
    <property type="entry name" value="P-loop containing nucleotide triphosphate hydrolases"/>
    <property type="match status" value="1"/>
</dbReference>
<dbReference type="PROSITE" id="PS50893">
    <property type="entry name" value="ABC_TRANSPORTER_2"/>
    <property type="match status" value="1"/>
</dbReference>
<evidence type="ECO:0000256" key="4">
    <source>
        <dbReference type="ARBA" id="ARBA00022475"/>
    </source>
</evidence>
<keyword evidence="7 10" id="KW-0067">ATP-binding</keyword>
<dbReference type="EMBL" id="CP008849">
    <property type="protein sequence ID" value="AIF98190.1"/>
    <property type="molecule type" value="Genomic_DNA"/>
</dbReference>
<keyword evidence="12" id="KW-1185">Reference proteome</keyword>
<evidence type="ECO:0000256" key="5">
    <source>
        <dbReference type="ARBA" id="ARBA00022519"/>
    </source>
</evidence>
<dbReference type="Pfam" id="PF00005">
    <property type="entry name" value="ABC_tran"/>
    <property type="match status" value="1"/>
</dbReference>
<dbReference type="eggNOG" id="COG4608">
    <property type="taxonomic scope" value="Bacteria"/>
</dbReference>
<name>A0A075P002_9ALTE</name>
<evidence type="ECO:0000313" key="13">
    <source>
        <dbReference type="Proteomes" id="UP000264779"/>
    </source>
</evidence>
<comment type="subcellular location">
    <subcellularLocation>
        <location evidence="1">Cell inner membrane</location>
        <topology evidence="1">Peripheral membrane protein</topology>
    </subcellularLocation>
</comment>
<keyword evidence="5" id="KW-0997">Cell inner membrane</keyword>
<dbReference type="GO" id="GO:0005886">
    <property type="term" value="C:plasma membrane"/>
    <property type="evidence" value="ECO:0007669"/>
    <property type="project" value="UniProtKB-SubCell"/>
</dbReference>
<dbReference type="CDD" id="cd03257">
    <property type="entry name" value="ABC_NikE_OppD_transporters"/>
    <property type="match status" value="1"/>
</dbReference>
<dbReference type="RefSeq" id="WP_044056380.1">
    <property type="nucleotide sequence ID" value="NZ_CAJXAX010000007.1"/>
</dbReference>
<evidence type="ECO:0000256" key="3">
    <source>
        <dbReference type="ARBA" id="ARBA00022448"/>
    </source>
</evidence>
<protein>
    <submittedName>
        <fullName evidence="10 11">ABC transporter ATP-binding protein</fullName>
    </submittedName>
</protein>
<evidence type="ECO:0000256" key="2">
    <source>
        <dbReference type="ARBA" id="ARBA00005417"/>
    </source>
</evidence>
<dbReference type="GO" id="GO:0055085">
    <property type="term" value="P:transmembrane transport"/>
    <property type="evidence" value="ECO:0007669"/>
    <property type="project" value="UniProtKB-ARBA"/>
</dbReference>
<dbReference type="Proteomes" id="UP000264779">
    <property type="component" value="Unassembled WGS sequence"/>
</dbReference>
<dbReference type="Proteomes" id="UP000056090">
    <property type="component" value="Chromosome"/>
</dbReference>
<keyword evidence="3" id="KW-0813">Transport</keyword>
<dbReference type="KEGG" id="aal:EP13_05440"/>
<dbReference type="PANTHER" id="PTHR43776">
    <property type="entry name" value="TRANSPORT ATP-BINDING PROTEIN"/>
    <property type="match status" value="1"/>
</dbReference>
<evidence type="ECO:0000313" key="12">
    <source>
        <dbReference type="Proteomes" id="UP000056090"/>
    </source>
</evidence>